<keyword evidence="2" id="KW-1185">Reference proteome</keyword>
<name>A0A561CMM1_9BACI</name>
<dbReference type="Proteomes" id="UP000319671">
    <property type="component" value="Unassembled WGS sequence"/>
</dbReference>
<evidence type="ECO:0000313" key="1">
    <source>
        <dbReference type="EMBL" id="TWD92212.1"/>
    </source>
</evidence>
<dbReference type="InterPro" id="IPR012441">
    <property type="entry name" value="DUF1643"/>
</dbReference>
<proteinExistence type="predicted"/>
<dbReference type="AlphaFoldDB" id="A0A561CMM1"/>
<accession>A0A561CMM1</accession>
<gene>
    <name evidence="1" type="ORF">FB550_12024</name>
</gene>
<protein>
    <recommendedName>
        <fullName evidence="3">DUF1643 domain-containing protein</fullName>
    </recommendedName>
</protein>
<organism evidence="1 2">
    <name type="scientific">Neobacillus bataviensis</name>
    <dbReference type="NCBI Taxonomy" id="220685"/>
    <lineage>
        <taxon>Bacteria</taxon>
        <taxon>Bacillati</taxon>
        <taxon>Bacillota</taxon>
        <taxon>Bacilli</taxon>
        <taxon>Bacillales</taxon>
        <taxon>Bacillaceae</taxon>
        <taxon>Neobacillus</taxon>
    </lineage>
</organism>
<sequence>MQEKSKTGILRNLDFRDSLIIDKYNSDLQTWRRNKLDHLKSENSEDAMTWNVFRSLNQINPNIWLPRLLRNSFLQDFGYSSESVEISLWKKIQPLARHVKEGPTEIDIIIETNQFVWLIEAKYKSDISKNTTHDTSRNQVIRNIDVGLDYAKEKDLYFSMLILDEKHSPTGYSITNKYSQSIVHVEKELPYRVDGCKNLKGISVITWKDILNVLDETNELAENQFERFIAKQVEQWLRKKIEKPAILKNSAIFDETKTYRYSLTRVWDSSKEKVVFICLNPSTADAEYNDPTLKRCIDFAERWHNRKYGSLEMVNLFSYRATDFDNLKGVDDPIGTKTNSYILNAVESASLVVVAWGENGSFRNRNKEVLKMISSVKTSIHCLEVLKCKQPKHPLYAKKDLNPIIFLQ</sequence>
<evidence type="ECO:0008006" key="3">
    <source>
        <dbReference type="Google" id="ProtNLM"/>
    </source>
</evidence>
<reference evidence="1 2" key="1">
    <citation type="submission" date="2019-06" db="EMBL/GenBank/DDBJ databases">
        <title>Sorghum-associated microbial communities from plants grown in Nebraska, USA.</title>
        <authorList>
            <person name="Schachtman D."/>
        </authorList>
    </citation>
    <scope>NUCLEOTIDE SEQUENCE [LARGE SCALE GENOMIC DNA]</scope>
    <source>
        <strain evidence="1 2">2482</strain>
    </source>
</reference>
<dbReference type="Pfam" id="PF07799">
    <property type="entry name" value="DUF1643"/>
    <property type="match status" value="1"/>
</dbReference>
<comment type="caution">
    <text evidence="1">The sequence shown here is derived from an EMBL/GenBank/DDBJ whole genome shotgun (WGS) entry which is preliminary data.</text>
</comment>
<dbReference type="EMBL" id="VIVN01000020">
    <property type="protein sequence ID" value="TWD92212.1"/>
    <property type="molecule type" value="Genomic_DNA"/>
</dbReference>
<evidence type="ECO:0000313" key="2">
    <source>
        <dbReference type="Proteomes" id="UP000319671"/>
    </source>
</evidence>
<dbReference type="RefSeq" id="WP_186446646.1">
    <property type="nucleotide sequence ID" value="NZ_VIVN01000020.1"/>
</dbReference>